<accession>A0ABS5VUE9</accession>
<evidence type="ECO:0000313" key="2">
    <source>
        <dbReference type="Proteomes" id="UP000772618"/>
    </source>
</evidence>
<reference evidence="1 2" key="1">
    <citation type="submission" date="2021-05" db="EMBL/GenBank/DDBJ databases">
        <title>A Polyphasic approach of four new species of the genus Ohtaekwangia: Ohtaekwangia histidinii sp. nov., Ohtaekwangia cretensis sp. nov., Ohtaekwangia indiensis sp. nov., Ohtaekwangia reichenbachii sp. nov. from diverse environment.</title>
        <authorList>
            <person name="Octaviana S."/>
        </authorList>
    </citation>
    <scope>NUCLEOTIDE SEQUENCE [LARGE SCALE GENOMIC DNA]</scope>
    <source>
        <strain evidence="1 2">PWU20</strain>
    </source>
</reference>
<dbReference type="EMBL" id="JAHESD010000030">
    <property type="protein sequence ID" value="MBT1704389.1"/>
    <property type="molecule type" value="Genomic_DNA"/>
</dbReference>
<sequence>MGKIKGHSLIKEVRGRIGKDMYLRKSGRNTIVSRKGIVRRSSEGQQANRERFAQAALHARTMLIGPELNRAYTIMGMLQGITAKNAAISDFLRQPEIDSIETENYKGNIGDTLFIMDKHVLKLNEVEVTIIAPDGTLIEQGSAVPWNLHWKYNATVQRFLLPGTRITVTGIDRLRRRTEKVVFVG</sequence>
<keyword evidence="2" id="KW-1185">Reference proteome</keyword>
<proteinExistence type="predicted"/>
<gene>
    <name evidence="1" type="ORF">KK060_13925</name>
</gene>
<evidence type="ECO:0000313" key="1">
    <source>
        <dbReference type="EMBL" id="MBT1704389.1"/>
    </source>
</evidence>
<comment type="caution">
    <text evidence="1">The sequence shown here is derived from an EMBL/GenBank/DDBJ whole genome shotgun (WGS) entry which is preliminary data.</text>
</comment>
<organism evidence="1 2">
    <name type="scientific">Chryseosolibacter indicus</name>
    <dbReference type="NCBI Taxonomy" id="2782351"/>
    <lineage>
        <taxon>Bacteria</taxon>
        <taxon>Pseudomonadati</taxon>
        <taxon>Bacteroidota</taxon>
        <taxon>Cytophagia</taxon>
        <taxon>Cytophagales</taxon>
        <taxon>Chryseotaleaceae</taxon>
        <taxon>Chryseosolibacter</taxon>
    </lineage>
</organism>
<protein>
    <submittedName>
        <fullName evidence="1">Uncharacterized protein</fullName>
    </submittedName>
</protein>
<dbReference type="Proteomes" id="UP000772618">
    <property type="component" value="Unassembled WGS sequence"/>
</dbReference>
<name>A0ABS5VUE9_9BACT</name>
<dbReference type="RefSeq" id="WP_254154346.1">
    <property type="nucleotide sequence ID" value="NZ_JAHESD010000030.1"/>
</dbReference>